<dbReference type="InterPro" id="IPR051915">
    <property type="entry name" value="Cellulose_Degrad_GH3"/>
</dbReference>
<keyword evidence="5" id="KW-0326">Glycosidase</keyword>
<keyword evidence="1 5" id="KW-0378">Hydrolase</keyword>
<keyword evidence="6" id="KW-1185">Reference proteome</keyword>
<dbReference type="SUPFAM" id="SSF52279">
    <property type="entry name" value="Beta-D-glucan exohydrolase, C-terminal domain"/>
    <property type="match status" value="1"/>
</dbReference>
<dbReference type="PRINTS" id="PR00133">
    <property type="entry name" value="GLHYDRLASE3"/>
</dbReference>
<evidence type="ECO:0000256" key="1">
    <source>
        <dbReference type="ARBA" id="ARBA00022801"/>
    </source>
</evidence>
<dbReference type="RefSeq" id="WP_380973956.1">
    <property type="nucleotide sequence ID" value="NZ_JBHTEF010000001.1"/>
</dbReference>
<feature type="region of interest" description="Disordered" evidence="2">
    <location>
        <begin position="382"/>
        <end position="401"/>
    </location>
</feature>
<dbReference type="PANTHER" id="PTHR30620">
    <property type="entry name" value="PERIPLASMIC BETA-GLUCOSIDASE-RELATED"/>
    <property type="match status" value="1"/>
</dbReference>
<dbReference type="Pfam" id="PF01915">
    <property type="entry name" value="Glyco_hydro_3_C"/>
    <property type="match status" value="1"/>
</dbReference>
<evidence type="ECO:0000259" key="4">
    <source>
        <dbReference type="Pfam" id="PF01915"/>
    </source>
</evidence>
<evidence type="ECO:0000313" key="5">
    <source>
        <dbReference type="EMBL" id="MFC7581079.1"/>
    </source>
</evidence>
<reference evidence="6" key="1">
    <citation type="journal article" date="2019" name="Int. J. Syst. Evol. Microbiol.">
        <title>The Global Catalogue of Microorganisms (GCM) 10K type strain sequencing project: providing services to taxonomists for standard genome sequencing and annotation.</title>
        <authorList>
            <consortium name="The Broad Institute Genomics Platform"/>
            <consortium name="The Broad Institute Genome Sequencing Center for Infectious Disease"/>
            <person name="Wu L."/>
            <person name="Ma J."/>
        </authorList>
    </citation>
    <scope>NUCLEOTIDE SEQUENCE [LARGE SCALE GENOMIC DNA]</scope>
    <source>
        <strain evidence="6">CCUG 56698</strain>
    </source>
</reference>
<accession>A0ABW2SMN9</accession>
<dbReference type="Gene3D" id="3.20.20.300">
    <property type="entry name" value="Glycoside hydrolase, family 3, N-terminal domain"/>
    <property type="match status" value="1"/>
</dbReference>
<comment type="caution">
    <text evidence="5">The sequence shown here is derived from an EMBL/GenBank/DDBJ whole genome shotgun (WGS) entry which is preliminary data.</text>
</comment>
<dbReference type="Proteomes" id="UP001596527">
    <property type="component" value="Unassembled WGS sequence"/>
</dbReference>
<protein>
    <submittedName>
        <fullName evidence="5">Glycoside hydrolase family 3 protein</fullName>
        <ecNumber evidence="5">3.2.1.-</ecNumber>
    </submittedName>
</protein>
<dbReference type="InterPro" id="IPR036881">
    <property type="entry name" value="Glyco_hydro_3_C_sf"/>
</dbReference>
<evidence type="ECO:0000313" key="6">
    <source>
        <dbReference type="Proteomes" id="UP001596527"/>
    </source>
</evidence>
<dbReference type="Pfam" id="PF00933">
    <property type="entry name" value="Glyco_hydro_3"/>
    <property type="match status" value="1"/>
</dbReference>
<dbReference type="InterPro" id="IPR017853">
    <property type="entry name" value="GH"/>
</dbReference>
<gene>
    <name evidence="5" type="ORF">ACFQWG_07700</name>
</gene>
<sequence length="750" mass="78976">MTRAAAGEPGRGTARAGDDVESLVARTLSELSLREKVGQLNQRLLGWEAVERRGGRWRLTDAFLREAERWSGIGALYGVLRADAWSGRSWDDGIGPDDRREVVELVQDAVRGASPRSIGALIVEEAPHGHQALGGTVLPTNLALAATWDPDLVREAGEAVAAELWSSGVDIALVSGLDVLRDPRWGRGEECFGESAALAAEMARAVVEGMQGRDRGRLGAGGVGVVMKHFAAQGEAAGGRNGQSSIIGARDLEEIHLRPARTAVSAGAVGLMAAYNDIDGVPCCANPWLLTTWLREQEGFDGIVMADGLAVDRLAALAGTLRGAGRLALLSGVDMSLWDEGFTTLVETAVEDAAVANAVDEACRRVLRLKARLGLLRAPDPAAAPGAGAEPFSRTGADLDTARRNTERISARAARESLVALTGDLCPLAGIGGPVAVLGPYAEDMECFLGDYVSPLPPERRTSVRAELGRMRPVIDGPAGFEENPGAFREASAVVLVLGGTSQRSYADEFDANGAARATVATSGEGVDLADVSLPEDQVDLVWRVRAATAAPLAVVIVSGRPLVLTGIEEPADSILWAGYAGPHGPAAVAEALTGAYRPAGRLPVTLLADPGAIPLHHDDRHPGEDVYRDTPRPVLHAFADHRLGAGDPAVDNLTVEWPERNRATIRVHLDGGRPEGGEAVVAVFARRTGGSVVPRLSELLAFGRLKVPGEGLACEWSVSATDLFGSDDDGTACELWTDPRHRCVVTSRR</sequence>
<dbReference type="GO" id="GO:0016798">
    <property type="term" value="F:hydrolase activity, acting on glycosyl bonds"/>
    <property type="evidence" value="ECO:0007669"/>
    <property type="project" value="UniProtKB-KW"/>
</dbReference>
<dbReference type="InterPro" id="IPR036962">
    <property type="entry name" value="Glyco_hydro_3_N_sf"/>
</dbReference>
<evidence type="ECO:0000256" key="2">
    <source>
        <dbReference type="SAM" id="MobiDB-lite"/>
    </source>
</evidence>
<dbReference type="SUPFAM" id="SSF51445">
    <property type="entry name" value="(Trans)glycosidases"/>
    <property type="match status" value="1"/>
</dbReference>
<dbReference type="InterPro" id="IPR001764">
    <property type="entry name" value="Glyco_hydro_3_N"/>
</dbReference>
<feature type="domain" description="Glycoside hydrolase family 3 N-terminal" evidence="3">
    <location>
        <begin position="106"/>
        <end position="369"/>
    </location>
</feature>
<dbReference type="InterPro" id="IPR002772">
    <property type="entry name" value="Glyco_hydro_3_C"/>
</dbReference>
<name>A0ABW2SMN9_9ACTO</name>
<proteinExistence type="predicted"/>
<feature type="domain" description="Glycoside hydrolase family 3 C-terminal" evidence="4">
    <location>
        <begin position="426"/>
        <end position="626"/>
    </location>
</feature>
<evidence type="ECO:0000259" key="3">
    <source>
        <dbReference type="Pfam" id="PF00933"/>
    </source>
</evidence>
<dbReference type="Gene3D" id="3.40.50.1700">
    <property type="entry name" value="Glycoside hydrolase family 3 C-terminal domain"/>
    <property type="match status" value="1"/>
</dbReference>
<dbReference type="EC" id="3.2.1.-" evidence="5"/>
<dbReference type="EMBL" id="JBHTEF010000001">
    <property type="protein sequence ID" value="MFC7581079.1"/>
    <property type="molecule type" value="Genomic_DNA"/>
</dbReference>
<organism evidence="5 6">
    <name type="scientific">Schaalia naturae</name>
    <dbReference type="NCBI Taxonomy" id="635203"/>
    <lineage>
        <taxon>Bacteria</taxon>
        <taxon>Bacillati</taxon>
        <taxon>Actinomycetota</taxon>
        <taxon>Actinomycetes</taxon>
        <taxon>Actinomycetales</taxon>
        <taxon>Actinomycetaceae</taxon>
        <taxon>Schaalia</taxon>
    </lineage>
</organism>
<dbReference type="PANTHER" id="PTHR30620:SF123">
    <property type="entry name" value="BETA-XYLOSIDASE"/>
    <property type="match status" value="1"/>
</dbReference>